<dbReference type="SMART" id="SM00758">
    <property type="entry name" value="PA14"/>
    <property type="match status" value="1"/>
</dbReference>
<keyword evidence="5" id="KW-1185">Reference proteome</keyword>
<evidence type="ECO:0000256" key="2">
    <source>
        <dbReference type="SAM" id="SignalP"/>
    </source>
</evidence>
<dbReference type="Gene3D" id="3.90.182.10">
    <property type="entry name" value="Toxin - Anthrax Protective Antigen,domain 1"/>
    <property type="match status" value="1"/>
</dbReference>
<evidence type="ECO:0000259" key="3">
    <source>
        <dbReference type="PROSITE" id="PS51820"/>
    </source>
</evidence>
<evidence type="ECO:0000313" key="5">
    <source>
        <dbReference type="Proteomes" id="UP001311799"/>
    </source>
</evidence>
<sequence>MFKVGGIVKGLGFLLLVGKSFGQTTLQAPSTQLLQDLAQYRQQFRRTIDGRLCSAVFVQDFQTYTDCTIAKSPDGTSGREWCYVEPQVASQGSKNWNYCLPVVNYDLLRMKANEIFENKARESAKIVNQLDRQASRLTDLLERYNTTCGSQQSIVSSRLDNIESLIQKGQHCLNKIEESITKVDLLKTSIDELEKDIVRDRDFALSRPENCELLPGYEDIPFPDGLRGSYYDNPKFEGSPKNYRNDRNINMMYISKDPIDGVSNQQFSVRWDGFLLAPESGRYYFSIEADCGARLFLGGRAIIVDRMPQPSSGDASSERSVPLLLDARHDGPTKVTSVAQELVGGQKYRIRVEMFHSSHLRYNNPDIASIKLMWKTSNIQEQVIPSSYFYTGNPRQPLKLSGVNPVFYEISSLRNGELAHKDSNNHYIADLPSRFEGLKMLKSSSKPELHEMKLTVNQPCTLFIAADVTDKLPVTSDNLQFTSTDSVFSIYKTDSENPTKAIEAQTMKVAQVNIPQASDINLRVNESKPFILFFKQHPTDATRTELQCSERRLLTTNDLVKNVVATSSQSPEFDGLYAINGKNRDEAFSTWRTLTGNTIGESLTIEFTRPVVVSDFQFVPLNNPTMWPSSLTVYIKQQVDDMHETSVQEKFALAHIADPKSHIYNLKYPLTTKEVKIEITQMFVDSTQTGGSFMIYGSTCETTSQVETDTQAESETEMTDITTKTE</sequence>
<dbReference type="InterPro" id="IPR037524">
    <property type="entry name" value="PA14/GLEYA"/>
</dbReference>
<feature type="chain" id="PRO_5043642641" description="PA14 domain-containing protein" evidence="2">
    <location>
        <begin position="23"/>
        <end position="726"/>
    </location>
</feature>
<organism evidence="4 5">
    <name type="scientific">Cryptosporidium xiaoi</name>
    <dbReference type="NCBI Taxonomy" id="659607"/>
    <lineage>
        <taxon>Eukaryota</taxon>
        <taxon>Sar</taxon>
        <taxon>Alveolata</taxon>
        <taxon>Apicomplexa</taxon>
        <taxon>Conoidasida</taxon>
        <taxon>Coccidia</taxon>
        <taxon>Eucoccidiorida</taxon>
        <taxon>Eimeriorina</taxon>
        <taxon>Cryptosporidiidae</taxon>
        <taxon>Cryptosporidium</taxon>
    </lineage>
</organism>
<feature type="signal peptide" evidence="2">
    <location>
        <begin position="1"/>
        <end position="22"/>
    </location>
</feature>
<dbReference type="EMBL" id="JAWDEY010000012">
    <property type="protein sequence ID" value="KAK6589536.1"/>
    <property type="molecule type" value="Genomic_DNA"/>
</dbReference>
<feature type="region of interest" description="Disordered" evidence="1">
    <location>
        <begin position="704"/>
        <end position="726"/>
    </location>
</feature>
<dbReference type="Proteomes" id="UP001311799">
    <property type="component" value="Unassembled WGS sequence"/>
</dbReference>
<dbReference type="Pfam" id="PF07691">
    <property type="entry name" value="PA14"/>
    <property type="match status" value="1"/>
</dbReference>
<accession>A0AAV9XXX1</accession>
<gene>
    <name evidence="4" type="ORF">RS030_203172</name>
</gene>
<proteinExistence type="predicted"/>
<dbReference type="PROSITE" id="PS51820">
    <property type="entry name" value="PA14"/>
    <property type="match status" value="1"/>
</dbReference>
<name>A0AAV9XXX1_9CRYT</name>
<reference evidence="4 5" key="1">
    <citation type="submission" date="2023-10" db="EMBL/GenBank/DDBJ databases">
        <title>Comparative genomics analysis reveals potential genetic determinants of host preference in Cryptosporidium xiaoi.</title>
        <authorList>
            <person name="Xiao L."/>
            <person name="Li J."/>
        </authorList>
    </citation>
    <scope>NUCLEOTIDE SEQUENCE [LARGE SCALE GENOMIC DNA]</scope>
    <source>
        <strain evidence="4 5">52996</strain>
    </source>
</reference>
<evidence type="ECO:0000256" key="1">
    <source>
        <dbReference type="SAM" id="MobiDB-lite"/>
    </source>
</evidence>
<feature type="domain" description="PA14" evidence="3">
    <location>
        <begin position="221"/>
        <end position="388"/>
    </location>
</feature>
<comment type="caution">
    <text evidence="4">The sequence shown here is derived from an EMBL/GenBank/DDBJ whole genome shotgun (WGS) entry which is preliminary data.</text>
</comment>
<dbReference type="SUPFAM" id="SSF56988">
    <property type="entry name" value="Anthrax protective antigen"/>
    <property type="match status" value="1"/>
</dbReference>
<evidence type="ECO:0000313" key="4">
    <source>
        <dbReference type="EMBL" id="KAK6589536.1"/>
    </source>
</evidence>
<dbReference type="AlphaFoldDB" id="A0AAV9XXX1"/>
<protein>
    <recommendedName>
        <fullName evidence="3">PA14 domain-containing protein</fullName>
    </recommendedName>
</protein>
<dbReference type="InterPro" id="IPR011658">
    <property type="entry name" value="PA14_dom"/>
</dbReference>
<keyword evidence="2" id="KW-0732">Signal</keyword>